<dbReference type="EMBL" id="DF238840">
    <property type="protein sequence ID" value="GAF27352.1"/>
    <property type="molecule type" value="Genomic_DNA"/>
</dbReference>
<evidence type="ECO:0000313" key="2">
    <source>
        <dbReference type="EMBL" id="GAF27352.1"/>
    </source>
</evidence>
<sequence>MVVAITIAITITIASVIAIAIIIVMASRYGQVSLPVKNGRSHTGIINHGLDFINGICIFGQR</sequence>
<evidence type="ECO:0000256" key="1">
    <source>
        <dbReference type="SAM" id="Phobius"/>
    </source>
</evidence>
<organism evidence="2">
    <name type="scientific">Moorella thermoacetica Y72</name>
    <dbReference type="NCBI Taxonomy" id="1325331"/>
    <lineage>
        <taxon>Bacteria</taxon>
        <taxon>Bacillati</taxon>
        <taxon>Bacillota</taxon>
        <taxon>Clostridia</taxon>
        <taxon>Neomoorellales</taxon>
        <taxon>Neomoorellaceae</taxon>
        <taxon>Neomoorella</taxon>
    </lineage>
</organism>
<accession>A0A0S6UH58</accession>
<dbReference type="AlphaFoldDB" id="A0A0S6UH58"/>
<feature type="transmembrane region" description="Helical" evidence="1">
    <location>
        <begin position="6"/>
        <end position="27"/>
    </location>
</feature>
<keyword evidence="1" id="KW-1133">Transmembrane helix</keyword>
<keyword evidence="1" id="KW-0812">Transmembrane</keyword>
<gene>
    <name evidence="2" type="ORF">MTY_2693</name>
</gene>
<proteinExistence type="predicted"/>
<reference evidence="2" key="1">
    <citation type="journal article" date="2014" name="Gene">
        <title>Genome-guided analysis of transformation efficiency and carbon dioxide assimilation by Moorella thermoacetica Y72.</title>
        <authorList>
            <person name="Tsukahara K."/>
            <person name="Kita A."/>
            <person name="Nakashimada Y."/>
            <person name="Hoshino T."/>
            <person name="Murakami K."/>
        </authorList>
    </citation>
    <scope>NUCLEOTIDE SEQUENCE [LARGE SCALE GENOMIC DNA]</scope>
    <source>
        <strain evidence="2">Y72</strain>
    </source>
</reference>
<protein>
    <submittedName>
        <fullName evidence="2">Uncharacterized protein</fullName>
    </submittedName>
</protein>
<keyword evidence="1" id="KW-0472">Membrane</keyword>
<dbReference type="Proteomes" id="UP000063718">
    <property type="component" value="Unassembled WGS sequence"/>
</dbReference>
<name>A0A0S6UH58_NEOTH</name>